<organism evidence="3 4">
    <name type="scientific">Paramuricea clavata</name>
    <name type="common">Red gorgonian</name>
    <name type="synonym">Violescent sea-whip</name>
    <dbReference type="NCBI Taxonomy" id="317549"/>
    <lineage>
        <taxon>Eukaryota</taxon>
        <taxon>Metazoa</taxon>
        <taxon>Cnidaria</taxon>
        <taxon>Anthozoa</taxon>
        <taxon>Octocorallia</taxon>
        <taxon>Malacalcyonacea</taxon>
        <taxon>Plexauridae</taxon>
        <taxon>Paramuricea</taxon>
    </lineage>
</organism>
<feature type="domain" description="LicD/FKTN/FKRP nucleotidyltransferase" evidence="1">
    <location>
        <begin position="335"/>
        <end position="424"/>
    </location>
</feature>
<dbReference type="Pfam" id="PF22921">
    <property type="entry name" value="FKRP_N"/>
    <property type="match status" value="1"/>
</dbReference>
<feature type="domain" description="FKRP stem" evidence="2">
    <location>
        <begin position="49"/>
        <end position="280"/>
    </location>
</feature>
<sequence>MYYSRRYQILFLCLLLNILVFLLLFLSQPGANDHTEGRLAKFIGANIPFTVVINEFEEFENDISSTVESILKVLPGVNILIVSKNKPYPPLDTPEENVKIVVQDQPPSNPQQWGDPMFYIKTKYVLMIPDAIRLHSIQKLKFFDFEILDGTDGIRIAAFHVDSQYQCAQMKVDLRQWTLSYQEKTHERVCDAITGSSKVILLLPTSCLANLSEPFLRPYPAALFIQFAARGWKTIVREDTIFTKGKDLLTDGHKRWKAEQKKNIRLLKLYKRFSVKLVNQNGIHNWYGCTKETARCFGTVVDDMPEYIYEGKWTPPCCMRNLKETTRYVFRTLAEAGVSYWLEGGSLLGAVRSGDIIPWDYDVDIGMYQHEINNCNQLRHVQESAQKKHIDNQGFVWEKAREGEFFRVQFSETNHLHVDIFPFYEKNGIMTKNTWFKTHRQDSEFPAHYLKPLTTLDFAGIKASVPNNYREFLELKFGKGVIENPQFPNPKKIKKRKAAFLDER</sequence>
<dbReference type="Proteomes" id="UP001152795">
    <property type="component" value="Unassembled WGS sequence"/>
</dbReference>
<reference evidence="3" key="1">
    <citation type="submission" date="2020-04" db="EMBL/GenBank/DDBJ databases">
        <authorList>
            <person name="Alioto T."/>
            <person name="Alioto T."/>
            <person name="Gomez Garrido J."/>
        </authorList>
    </citation>
    <scope>NUCLEOTIDE SEQUENCE</scope>
    <source>
        <strain evidence="3">A484AB</strain>
    </source>
</reference>
<evidence type="ECO:0000259" key="1">
    <source>
        <dbReference type="Pfam" id="PF04991"/>
    </source>
</evidence>
<protein>
    <submittedName>
        <fullName evidence="3">Fukutin-related</fullName>
    </submittedName>
</protein>
<dbReference type="GO" id="GO:0005794">
    <property type="term" value="C:Golgi apparatus"/>
    <property type="evidence" value="ECO:0007669"/>
    <property type="project" value="TreeGrafter"/>
</dbReference>
<dbReference type="PANTHER" id="PTHR13627:SF31">
    <property type="entry name" value="RIBITOL 5-PHOSPHATE TRANSFERASE FKRP"/>
    <property type="match status" value="1"/>
</dbReference>
<keyword evidence="4" id="KW-1185">Reference proteome</keyword>
<dbReference type="InterPro" id="IPR055105">
    <property type="entry name" value="FKRP_N"/>
</dbReference>
<dbReference type="PANTHER" id="PTHR13627">
    <property type="entry name" value="FUKUTIN RELATED PROTEIN"/>
    <property type="match status" value="1"/>
</dbReference>
<evidence type="ECO:0000259" key="2">
    <source>
        <dbReference type="Pfam" id="PF22921"/>
    </source>
</evidence>
<gene>
    <name evidence="3" type="ORF">PACLA_8A080509</name>
</gene>
<dbReference type="EMBL" id="CACRXK020001672">
    <property type="protein sequence ID" value="CAB3990505.1"/>
    <property type="molecule type" value="Genomic_DNA"/>
</dbReference>
<comment type="caution">
    <text evidence="3">The sequence shown here is derived from an EMBL/GenBank/DDBJ whole genome shotgun (WGS) entry which is preliminary data.</text>
</comment>
<dbReference type="Pfam" id="PF04991">
    <property type="entry name" value="LicD"/>
    <property type="match status" value="1"/>
</dbReference>
<dbReference type="InterPro" id="IPR007074">
    <property type="entry name" value="LicD/FKTN/FKRP_NTP_transf"/>
</dbReference>
<dbReference type="OrthoDB" id="444255at2759"/>
<proteinExistence type="predicted"/>
<name>A0A7D9HUX2_PARCT</name>
<dbReference type="InterPro" id="IPR052613">
    <property type="entry name" value="LicD_transferase"/>
</dbReference>
<evidence type="ECO:0000313" key="3">
    <source>
        <dbReference type="EMBL" id="CAB3990505.1"/>
    </source>
</evidence>
<dbReference type="GO" id="GO:0035269">
    <property type="term" value="P:protein O-linked glycosylation via mannose"/>
    <property type="evidence" value="ECO:0007669"/>
    <property type="project" value="TreeGrafter"/>
</dbReference>
<accession>A0A7D9HUX2</accession>
<dbReference type="AlphaFoldDB" id="A0A7D9HUX2"/>
<evidence type="ECO:0000313" key="4">
    <source>
        <dbReference type="Proteomes" id="UP001152795"/>
    </source>
</evidence>